<proteinExistence type="predicted"/>
<reference evidence="5 6" key="1">
    <citation type="journal article" date="2014" name="BMC Genomics">
        <title>Comparative genomics of the major fungal agents of human and animal Sporotrichosis: Sporothrix schenckii and Sporothrix brasiliensis.</title>
        <authorList>
            <person name="Teixeira M.M."/>
            <person name="de Almeida L.G."/>
            <person name="Kubitschek-Barreira P."/>
            <person name="Alves F.L."/>
            <person name="Kioshima E.S."/>
            <person name="Abadio A.K."/>
            <person name="Fernandes L."/>
            <person name="Derengowski L.S."/>
            <person name="Ferreira K.S."/>
            <person name="Souza R.C."/>
            <person name="Ruiz J.C."/>
            <person name="de Andrade N.C."/>
            <person name="Paes H.C."/>
            <person name="Nicola A.M."/>
            <person name="Albuquerque P."/>
            <person name="Gerber A.L."/>
            <person name="Martins V.P."/>
            <person name="Peconick L.D."/>
            <person name="Neto A.V."/>
            <person name="Chaucanez C.B."/>
            <person name="Silva P.A."/>
            <person name="Cunha O.L."/>
            <person name="de Oliveira F.F."/>
            <person name="dos Santos T.C."/>
            <person name="Barros A.L."/>
            <person name="Soares M.A."/>
            <person name="de Oliveira L.M."/>
            <person name="Marini M.M."/>
            <person name="Villalobos-Duno H."/>
            <person name="Cunha M.M."/>
            <person name="de Hoog S."/>
            <person name="da Silveira J.F."/>
            <person name="Henrissat B."/>
            <person name="Nino-Vega G.A."/>
            <person name="Cisalpino P.S."/>
            <person name="Mora-Montes H.M."/>
            <person name="Almeida S.R."/>
            <person name="Stajich J.E."/>
            <person name="Lopes-Bezerra L.M."/>
            <person name="Vasconcelos A.T."/>
            <person name="Felipe M.S."/>
        </authorList>
    </citation>
    <scope>NUCLEOTIDE SEQUENCE [LARGE SCALE GENOMIC DNA]</scope>
    <source>
        <strain evidence="5 6">1099-18</strain>
    </source>
</reference>
<dbReference type="InterPro" id="IPR002110">
    <property type="entry name" value="Ankyrin_rpt"/>
</dbReference>
<dbReference type="PANTHER" id="PTHR23206">
    <property type="entry name" value="MASK PROTEIN"/>
    <property type="match status" value="1"/>
</dbReference>
<reference evidence="5 6" key="2">
    <citation type="journal article" date="2015" name="Eukaryot. Cell">
        <title>Asexual propagation of a virulent clone complex in a human and feline outbreak of sporotrichosis.</title>
        <authorList>
            <person name="Teixeira Mde M."/>
            <person name="Rodrigues A.M."/>
            <person name="Tsui C.K."/>
            <person name="de Almeida L.G."/>
            <person name="Van Diepeningen A.D."/>
            <person name="van den Ende B.G."/>
            <person name="Fernandes G.F."/>
            <person name="Kano R."/>
            <person name="Hamelin R.C."/>
            <person name="Lopes-Bezerra L.M."/>
            <person name="Vasconcelos A.T."/>
            <person name="de Hoog S."/>
            <person name="de Camargo Z.P."/>
            <person name="Felipe M.S."/>
        </authorList>
    </citation>
    <scope>NUCLEOTIDE SEQUENCE [LARGE SCALE GENOMIC DNA]</scope>
    <source>
        <strain evidence="5 6">1099-18</strain>
    </source>
</reference>
<dbReference type="EMBL" id="AXCR01000006">
    <property type="protein sequence ID" value="KJR86264.1"/>
    <property type="molecule type" value="Genomic_DNA"/>
</dbReference>
<dbReference type="Pfam" id="PF13637">
    <property type="entry name" value="Ank_4"/>
    <property type="match status" value="1"/>
</dbReference>
<feature type="repeat" description="ANK" evidence="3">
    <location>
        <begin position="912"/>
        <end position="944"/>
    </location>
</feature>
<protein>
    <recommendedName>
        <fullName evidence="4">NACHT domain-containing protein</fullName>
    </recommendedName>
</protein>
<dbReference type="InterPro" id="IPR056884">
    <property type="entry name" value="NPHP3-like_N"/>
</dbReference>
<feature type="repeat" description="ANK" evidence="3">
    <location>
        <begin position="978"/>
        <end position="1010"/>
    </location>
</feature>
<dbReference type="PRINTS" id="PR01415">
    <property type="entry name" value="ANKYRIN"/>
</dbReference>
<evidence type="ECO:0000313" key="6">
    <source>
        <dbReference type="Proteomes" id="UP000033710"/>
    </source>
</evidence>
<dbReference type="InterPro" id="IPR007111">
    <property type="entry name" value="NACHT_NTPase"/>
</dbReference>
<feature type="repeat" description="ANK" evidence="3">
    <location>
        <begin position="783"/>
        <end position="815"/>
    </location>
</feature>
<evidence type="ECO:0000256" key="3">
    <source>
        <dbReference type="PROSITE-ProRule" id="PRU00023"/>
    </source>
</evidence>
<keyword evidence="2 3" id="KW-0040">ANK repeat</keyword>
<dbReference type="AlphaFoldDB" id="A0A0F2MB04"/>
<dbReference type="InterPro" id="IPR031348">
    <property type="entry name" value="PigL_N"/>
</dbReference>
<accession>A0A0F2MB04</accession>
<dbReference type="InterPro" id="IPR054471">
    <property type="entry name" value="GPIID_WHD"/>
</dbReference>
<dbReference type="VEuPathDB" id="FungiDB:SPSK_02193"/>
<keyword evidence="1" id="KW-0677">Repeat</keyword>
<feature type="repeat" description="ANK" evidence="3">
    <location>
        <begin position="852"/>
        <end position="881"/>
    </location>
</feature>
<dbReference type="KEGG" id="ssck:SPSK_02193"/>
<dbReference type="PROSITE" id="PS50088">
    <property type="entry name" value="ANK_REPEAT"/>
    <property type="match status" value="9"/>
</dbReference>
<dbReference type="PROSITE" id="PS50837">
    <property type="entry name" value="NACHT"/>
    <property type="match status" value="1"/>
</dbReference>
<feature type="repeat" description="ANK" evidence="3">
    <location>
        <begin position="879"/>
        <end position="911"/>
    </location>
</feature>
<dbReference type="SUPFAM" id="SSF48403">
    <property type="entry name" value="Ankyrin repeat"/>
    <property type="match status" value="1"/>
</dbReference>
<feature type="repeat" description="ANK" evidence="3">
    <location>
        <begin position="816"/>
        <end position="848"/>
    </location>
</feature>
<dbReference type="Pfam" id="PF00023">
    <property type="entry name" value="Ank"/>
    <property type="match status" value="2"/>
</dbReference>
<gene>
    <name evidence="5" type="ORF">SPSK_02193</name>
</gene>
<organism evidence="5 6">
    <name type="scientific">Sporothrix schenckii 1099-18</name>
    <dbReference type="NCBI Taxonomy" id="1397361"/>
    <lineage>
        <taxon>Eukaryota</taxon>
        <taxon>Fungi</taxon>
        <taxon>Dikarya</taxon>
        <taxon>Ascomycota</taxon>
        <taxon>Pezizomycotina</taxon>
        <taxon>Sordariomycetes</taxon>
        <taxon>Sordariomycetidae</taxon>
        <taxon>Ophiostomatales</taxon>
        <taxon>Ophiostomataceae</taxon>
        <taxon>Sporothrix</taxon>
    </lineage>
</organism>
<dbReference type="SMART" id="SM00248">
    <property type="entry name" value="ANK"/>
    <property type="match status" value="11"/>
</dbReference>
<dbReference type="InterPro" id="IPR027417">
    <property type="entry name" value="P-loop_NTPase"/>
</dbReference>
<name>A0A0F2MB04_SPOSC</name>
<dbReference type="SUPFAM" id="SSF52540">
    <property type="entry name" value="P-loop containing nucleoside triphosphate hydrolases"/>
    <property type="match status" value="1"/>
</dbReference>
<evidence type="ECO:0000256" key="1">
    <source>
        <dbReference type="ARBA" id="ARBA00022737"/>
    </source>
</evidence>
<dbReference type="Proteomes" id="UP000033710">
    <property type="component" value="Unassembled WGS sequence"/>
</dbReference>
<dbReference type="Pfam" id="PF22939">
    <property type="entry name" value="WHD_GPIID"/>
    <property type="match status" value="1"/>
</dbReference>
<dbReference type="PANTHER" id="PTHR23206:SF7">
    <property type="entry name" value="PROTEIN KINASE DOMAIN-CONTAINING PROTEIN"/>
    <property type="match status" value="1"/>
</dbReference>
<dbReference type="Pfam" id="PF24883">
    <property type="entry name" value="NPHP3_N"/>
    <property type="match status" value="1"/>
</dbReference>
<evidence type="ECO:0000256" key="2">
    <source>
        <dbReference type="ARBA" id="ARBA00023043"/>
    </source>
</evidence>
<dbReference type="InterPro" id="IPR036770">
    <property type="entry name" value="Ankyrin_rpt-contain_sf"/>
</dbReference>
<dbReference type="InterPro" id="IPR051631">
    <property type="entry name" value="Ankyrin-KH/SAM_domain"/>
</dbReference>
<evidence type="ECO:0000313" key="5">
    <source>
        <dbReference type="EMBL" id="KJR86264.1"/>
    </source>
</evidence>
<dbReference type="GeneID" id="27664344"/>
<feature type="repeat" description="ANK" evidence="3">
    <location>
        <begin position="1011"/>
        <end position="1043"/>
    </location>
</feature>
<dbReference type="PROSITE" id="PS50297">
    <property type="entry name" value="ANK_REP_REGION"/>
    <property type="match status" value="7"/>
</dbReference>
<dbReference type="Gene3D" id="1.25.40.20">
    <property type="entry name" value="Ankyrin repeat-containing domain"/>
    <property type="match status" value="2"/>
</dbReference>
<dbReference type="OrthoDB" id="1577640at2759"/>
<comment type="caution">
    <text evidence="5">The sequence shown here is derived from an EMBL/GenBank/DDBJ whole genome shotgun (WGS) entry which is preliminary data.</text>
</comment>
<sequence length="1074" mass="119267">MDVAASIAGLISLGIQVTQSLVDYYTAYKGRETDVANTTKKLKRLSGMLESLRCHLVDRKFLADDQDLLETIEGALRDCEGCIHELQSQCDKFKDNSTSSIQAKALTAARKLAYPFRRTTLEELNDTVDEIAAHLSLALQSLQLKNIDRVQNDTEDTKRLLDLVRANQISLTIRSWLKAPDATVNYNEACKKRHGGTGLWLVKSPVFFSWLTKPNSFLWLNGFAGCGKSVLSSTAIQYAFRHRRSNPRIGIAFFFFTFNDNGKQDTAAMLRALVLQLSGQLDDSYGLLSRLYNGHRNATPPDQALIDCLRQLVREFDDSYIILDALDECPRDMHRRDMLQALADIRAWSEPGLHLLVTSREEPDIRDVFVDEFGALQDEIISMKNDSVDNDIASFISGSLKTDRRLRKWEKYHDHIKEALTERAEGVYVYSLYLLFKDTTDPTRFRWVECQFIALDSCVRSKRRLDMLLVSLPQSLDKTYERMLLNISEESIEDARRILTFLCCAKRPLTIPEIIESVAIELGDNPQLNIDARLDDEDDIYRICPGLIEVDYHPGNKESTVRIAHFSVQEYLESERIHEHAAATFGVRKPKAHAEIACVCLTYLLGIGSPISVSEYPLALYAAKTWHEHYHDGNQNLYPVQHQAIRLFQSARSEFENWIRIWDADYFCREDRKVTSPIYYASLLGLNSIISELLSEKSSTSFFSGKTTDLVNIQSGYYGNALQAASYKGYEKIVQLLLDNGADVNAQGGHYGNALQAVSLRGHEKIVKLLFDKGADIHVQGGHFGNALQAASVFGHKKIIELLLDKGADIHAQGGQFGNALQAASSGGYEKIVELLLDKGADVHAQGGLYGSALQAASWGGQGKIVKLLLNKGAGTNANDRTALQAASRGGYKEIVELLLDNGADIHAQVGYYKSALHAASAGGHKKIVELLLDNGVNIHTQGGYYGNALQAASLEGHEKIVELLLDKGADVHVQSGYYGNALQAASLEGHEKIVELLLDKGADVHAQSGYYGNALQAASWRGHEKIVQLLLDNGADVNAQGGHYGNALQAALTRGHERIVQLLSDYRLNTDTV</sequence>
<dbReference type="RefSeq" id="XP_016588940.1">
    <property type="nucleotide sequence ID" value="XM_016729067.1"/>
</dbReference>
<dbReference type="Gene3D" id="3.40.50.300">
    <property type="entry name" value="P-loop containing nucleotide triphosphate hydrolases"/>
    <property type="match status" value="1"/>
</dbReference>
<feature type="repeat" description="ANK" evidence="3">
    <location>
        <begin position="945"/>
        <end position="977"/>
    </location>
</feature>
<feature type="repeat" description="ANK" evidence="3">
    <location>
        <begin position="717"/>
        <end position="749"/>
    </location>
</feature>
<feature type="domain" description="NACHT" evidence="4">
    <location>
        <begin position="216"/>
        <end position="360"/>
    </location>
</feature>
<dbReference type="GO" id="GO:0005737">
    <property type="term" value="C:cytoplasm"/>
    <property type="evidence" value="ECO:0007669"/>
    <property type="project" value="TreeGrafter"/>
</dbReference>
<dbReference type="Pfam" id="PF12796">
    <property type="entry name" value="Ank_2"/>
    <property type="match status" value="2"/>
</dbReference>
<dbReference type="Pfam" id="PF17111">
    <property type="entry name" value="PigL_N"/>
    <property type="match status" value="1"/>
</dbReference>
<evidence type="ECO:0000259" key="4">
    <source>
        <dbReference type="PROSITE" id="PS50837"/>
    </source>
</evidence>